<dbReference type="Gene3D" id="3.40.50.2000">
    <property type="entry name" value="Glycogen Phosphorylase B"/>
    <property type="match status" value="1"/>
</dbReference>
<evidence type="ECO:0000313" key="3">
    <source>
        <dbReference type="Proteomes" id="UP000746690"/>
    </source>
</evidence>
<accession>A0ABX1RS24</accession>
<dbReference type="RefSeq" id="WP_169669719.1">
    <property type="nucleotide sequence ID" value="NZ_JABBHF010000001.1"/>
</dbReference>
<comment type="caution">
    <text evidence="2">The sequence shown here is derived from an EMBL/GenBank/DDBJ whole genome shotgun (WGS) entry which is preliminary data.</text>
</comment>
<dbReference type="Proteomes" id="UP000746690">
    <property type="component" value="Unassembled WGS sequence"/>
</dbReference>
<protein>
    <submittedName>
        <fullName evidence="2">Glycosyltransferase family 4 protein</fullName>
    </submittedName>
</protein>
<dbReference type="PANTHER" id="PTHR46401">
    <property type="entry name" value="GLYCOSYLTRANSFERASE WBBK-RELATED"/>
    <property type="match status" value="1"/>
</dbReference>
<organism evidence="2 3">
    <name type="scientific">Flavivirga algicola</name>
    <dbReference type="NCBI Taxonomy" id="2729136"/>
    <lineage>
        <taxon>Bacteria</taxon>
        <taxon>Pseudomonadati</taxon>
        <taxon>Bacteroidota</taxon>
        <taxon>Flavobacteriia</taxon>
        <taxon>Flavobacteriales</taxon>
        <taxon>Flavobacteriaceae</taxon>
        <taxon>Flavivirga</taxon>
    </lineage>
</organism>
<keyword evidence="3" id="KW-1185">Reference proteome</keyword>
<dbReference type="InterPro" id="IPR001296">
    <property type="entry name" value="Glyco_trans_1"/>
</dbReference>
<feature type="domain" description="Glycosyl transferase family 1" evidence="1">
    <location>
        <begin position="210"/>
        <end position="363"/>
    </location>
</feature>
<sequence length="388" mass="45585">MVKRKRIGVIFSYNEAWIAGSYYILNIINALHRLEYKEKPVIVVLTEQKSDFLILEEETQYPFLEFFKIPLQLPRYSVFERLINKIGRVFKIKKLINKKPLKADIEFLYPFEMPGVSVNPIKKINWVPDFQEIHLPNLFTEELLEQRKKHQKEVICKGDWVVFSSKDAQKDFNQLYTNTTVKQYVLPFAVTHPDFKTLNLNEILKKYDLPKNYYFAPNQFWAHKNHMVVLEAVNELKDKNINIQVAFSGKENDHRNADYVSLLHSYVKNNNLEKNVHFLGFIPRKDQLKLMQNAVAIIQPSKFEGWSTVVEDAKAINQYLILSDIDVHKEQINKNVSFFNPTNYSKLAALLSEFWLSPPKVEVIDYDIEKSKFAKNFMSLITSVNNQV</sequence>
<dbReference type="EMBL" id="JABBHF010000001">
    <property type="protein sequence ID" value="NMH86356.1"/>
    <property type="molecule type" value="Genomic_DNA"/>
</dbReference>
<evidence type="ECO:0000259" key="1">
    <source>
        <dbReference type="Pfam" id="PF00534"/>
    </source>
</evidence>
<evidence type="ECO:0000313" key="2">
    <source>
        <dbReference type="EMBL" id="NMH86356.1"/>
    </source>
</evidence>
<dbReference type="PANTHER" id="PTHR46401:SF8">
    <property type="entry name" value="BLL6006 PROTEIN"/>
    <property type="match status" value="1"/>
</dbReference>
<reference evidence="2 3" key="1">
    <citation type="submission" date="2020-04" db="EMBL/GenBank/DDBJ databases">
        <title>A Flavivirga sp. nov.</title>
        <authorList>
            <person name="Sun X."/>
        </authorList>
    </citation>
    <scope>NUCLEOTIDE SEQUENCE [LARGE SCALE GENOMIC DNA]</scope>
    <source>
        <strain evidence="2 3">Y03</strain>
    </source>
</reference>
<dbReference type="Pfam" id="PF00534">
    <property type="entry name" value="Glycos_transf_1"/>
    <property type="match status" value="1"/>
</dbReference>
<gene>
    <name evidence="2" type="ORF">HHX25_02450</name>
</gene>
<name>A0ABX1RS24_9FLAO</name>
<dbReference type="SUPFAM" id="SSF53756">
    <property type="entry name" value="UDP-Glycosyltransferase/glycogen phosphorylase"/>
    <property type="match status" value="1"/>
</dbReference>
<proteinExistence type="predicted"/>